<dbReference type="AlphaFoldDB" id="A0A2R6WI09"/>
<dbReference type="Pfam" id="PF05347">
    <property type="entry name" value="Complex1_LYR"/>
    <property type="match status" value="1"/>
</dbReference>
<dbReference type="CDD" id="cd20262">
    <property type="entry name" value="Complex1_LYR_LYRM2"/>
    <property type="match status" value="1"/>
</dbReference>
<comment type="similarity">
    <text evidence="2">Belongs to the complex I LYR family.</text>
</comment>
<evidence type="ECO:0000256" key="2">
    <source>
        <dbReference type="ARBA" id="ARBA00009508"/>
    </source>
</evidence>
<comment type="subcellular location">
    <subcellularLocation>
        <location evidence="1">Mitochondrion</location>
    </subcellularLocation>
</comment>
<dbReference type="OMA" id="HCNDKQR"/>
<keyword evidence="9" id="KW-1185">Reference proteome</keyword>
<evidence type="ECO:0000256" key="3">
    <source>
        <dbReference type="ARBA" id="ARBA00022946"/>
    </source>
</evidence>
<protein>
    <recommendedName>
        <fullName evidence="5">LYR motif-containing protein 2</fullName>
    </recommendedName>
</protein>
<dbReference type="PANTHER" id="PTHR13675">
    <property type="entry name" value="LYR MOTIF-CONTAINING PROTEIN 2"/>
    <property type="match status" value="1"/>
</dbReference>
<evidence type="ECO:0000313" key="8">
    <source>
        <dbReference type="EMBL" id="PTQ33482.1"/>
    </source>
</evidence>
<keyword evidence="3" id="KW-0809">Transit peptide</keyword>
<proteinExistence type="inferred from homology"/>
<evidence type="ECO:0000256" key="4">
    <source>
        <dbReference type="ARBA" id="ARBA00023128"/>
    </source>
</evidence>
<accession>A0A2R6WI09</accession>
<keyword evidence="4" id="KW-0496">Mitochondrion</keyword>
<dbReference type="InterPro" id="IPR008011">
    <property type="entry name" value="Complex1_LYR_dom"/>
</dbReference>
<reference evidence="9" key="1">
    <citation type="journal article" date="2017" name="Cell">
        <title>Insights into land plant evolution garnered from the Marchantia polymorpha genome.</title>
        <authorList>
            <person name="Bowman J.L."/>
            <person name="Kohchi T."/>
            <person name="Yamato K.T."/>
            <person name="Jenkins J."/>
            <person name="Shu S."/>
            <person name="Ishizaki K."/>
            <person name="Yamaoka S."/>
            <person name="Nishihama R."/>
            <person name="Nakamura Y."/>
            <person name="Berger F."/>
            <person name="Adam C."/>
            <person name="Aki S.S."/>
            <person name="Althoff F."/>
            <person name="Araki T."/>
            <person name="Arteaga-Vazquez M.A."/>
            <person name="Balasubrmanian S."/>
            <person name="Barry K."/>
            <person name="Bauer D."/>
            <person name="Boehm C.R."/>
            <person name="Briginshaw L."/>
            <person name="Caballero-Perez J."/>
            <person name="Catarino B."/>
            <person name="Chen F."/>
            <person name="Chiyoda S."/>
            <person name="Chovatia M."/>
            <person name="Davies K.M."/>
            <person name="Delmans M."/>
            <person name="Demura T."/>
            <person name="Dierschke T."/>
            <person name="Dolan L."/>
            <person name="Dorantes-Acosta A.E."/>
            <person name="Eklund D.M."/>
            <person name="Florent S.N."/>
            <person name="Flores-Sandoval E."/>
            <person name="Fujiyama A."/>
            <person name="Fukuzawa H."/>
            <person name="Galik B."/>
            <person name="Grimanelli D."/>
            <person name="Grimwood J."/>
            <person name="Grossniklaus U."/>
            <person name="Hamada T."/>
            <person name="Haseloff J."/>
            <person name="Hetherington A.J."/>
            <person name="Higo A."/>
            <person name="Hirakawa Y."/>
            <person name="Hundley H.N."/>
            <person name="Ikeda Y."/>
            <person name="Inoue K."/>
            <person name="Inoue S.I."/>
            <person name="Ishida S."/>
            <person name="Jia Q."/>
            <person name="Kakita M."/>
            <person name="Kanazawa T."/>
            <person name="Kawai Y."/>
            <person name="Kawashima T."/>
            <person name="Kennedy M."/>
            <person name="Kinose K."/>
            <person name="Kinoshita T."/>
            <person name="Kohara Y."/>
            <person name="Koide E."/>
            <person name="Komatsu K."/>
            <person name="Kopischke S."/>
            <person name="Kubo M."/>
            <person name="Kyozuka J."/>
            <person name="Lagercrantz U."/>
            <person name="Lin S.S."/>
            <person name="Lindquist E."/>
            <person name="Lipzen A.M."/>
            <person name="Lu C.W."/>
            <person name="De Luna E."/>
            <person name="Martienssen R.A."/>
            <person name="Minamino N."/>
            <person name="Mizutani M."/>
            <person name="Mizutani M."/>
            <person name="Mochizuki N."/>
            <person name="Monte I."/>
            <person name="Mosher R."/>
            <person name="Nagasaki H."/>
            <person name="Nakagami H."/>
            <person name="Naramoto S."/>
            <person name="Nishitani K."/>
            <person name="Ohtani M."/>
            <person name="Okamoto T."/>
            <person name="Okumura M."/>
            <person name="Phillips J."/>
            <person name="Pollak B."/>
            <person name="Reinders A."/>
            <person name="Rovekamp M."/>
            <person name="Sano R."/>
            <person name="Sawa S."/>
            <person name="Schmid M.W."/>
            <person name="Shirakawa M."/>
            <person name="Solano R."/>
            <person name="Spunde A."/>
            <person name="Suetsugu N."/>
            <person name="Sugano S."/>
            <person name="Sugiyama A."/>
            <person name="Sun R."/>
            <person name="Suzuki Y."/>
            <person name="Takenaka M."/>
            <person name="Takezawa D."/>
            <person name="Tomogane H."/>
            <person name="Tsuzuki M."/>
            <person name="Ueda T."/>
            <person name="Umeda M."/>
            <person name="Ward J.M."/>
            <person name="Watanabe Y."/>
            <person name="Yazaki K."/>
            <person name="Yokoyama R."/>
            <person name="Yoshitake Y."/>
            <person name="Yotsui I."/>
            <person name="Zachgo S."/>
            <person name="Schmutz J."/>
        </authorList>
    </citation>
    <scope>NUCLEOTIDE SEQUENCE [LARGE SCALE GENOMIC DNA]</scope>
    <source>
        <strain evidence="9">Tak-1</strain>
    </source>
</reference>
<evidence type="ECO:0000256" key="6">
    <source>
        <dbReference type="ARBA" id="ARBA00044735"/>
    </source>
</evidence>
<dbReference type="PANTHER" id="PTHR13675:SF0">
    <property type="entry name" value="LYR MOTIF-CONTAINING PROTEIN 2"/>
    <property type="match status" value="1"/>
</dbReference>
<evidence type="ECO:0000256" key="5">
    <source>
        <dbReference type="ARBA" id="ARBA00026235"/>
    </source>
</evidence>
<feature type="domain" description="Complex 1 LYR protein" evidence="7">
    <location>
        <begin position="18"/>
        <end position="75"/>
    </location>
</feature>
<dbReference type="OrthoDB" id="74240at2759"/>
<evidence type="ECO:0000256" key="1">
    <source>
        <dbReference type="ARBA" id="ARBA00004173"/>
    </source>
</evidence>
<name>A0A2R6WI09_MARPO</name>
<comment type="function">
    <text evidence="6">Involved in efficient integration of the N-module into mitochondrial respiratory chain complex I.</text>
</comment>
<evidence type="ECO:0000313" key="9">
    <source>
        <dbReference type="Proteomes" id="UP000244005"/>
    </source>
</evidence>
<dbReference type="InterPro" id="IPR045293">
    <property type="entry name" value="Complex1_LYR_LYRM2"/>
</dbReference>
<evidence type="ECO:0000259" key="7">
    <source>
        <dbReference type="Pfam" id="PF05347"/>
    </source>
</evidence>
<dbReference type="Gramene" id="Mp7g02600.1">
    <property type="protein sequence ID" value="Mp7g02600.1.cds"/>
    <property type="gene ID" value="Mp7g02600"/>
</dbReference>
<dbReference type="Proteomes" id="UP000244005">
    <property type="component" value="Unassembled WGS sequence"/>
</dbReference>
<dbReference type="GO" id="GO:0005739">
    <property type="term" value="C:mitochondrion"/>
    <property type="evidence" value="ECO:0007669"/>
    <property type="project" value="UniProtKB-SubCell"/>
</dbReference>
<gene>
    <name evidence="8" type="ORF">MARPO_0088s0028</name>
</gene>
<sequence>MGFSRAAPLDFRQFLLRAQVLRLYRSAIRSVRRVPPPACGELRQIVREEMERNREVKDPQQIRFLLGEGSQRLKELNSMLGIQGHD</sequence>
<dbReference type="EMBL" id="KZ772760">
    <property type="protein sequence ID" value="PTQ33482.1"/>
    <property type="molecule type" value="Genomic_DNA"/>
</dbReference>
<organism evidence="8 9">
    <name type="scientific">Marchantia polymorpha</name>
    <name type="common">Common liverwort</name>
    <name type="synonym">Marchantia aquatica</name>
    <dbReference type="NCBI Taxonomy" id="3197"/>
    <lineage>
        <taxon>Eukaryota</taxon>
        <taxon>Viridiplantae</taxon>
        <taxon>Streptophyta</taxon>
        <taxon>Embryophyta</taxon>
        <taxon>Marchantiophyta</taxon>
        <taxon>Marchantiopsida</taxon>
        <taxon>Marchantiidae</taxon>
        <taxon>Marchantiales</taxon>
        <taxon>Marchantiaceae</taxon>
        <taxon>Marchantia</taxon>
    </lineage>
</organism>